<dbReference type="AlphaFoldDB" id="A0A7W9EK49"/>
<dbReference type="GO" id="GO:0004713">
    <property type="term" value="F:protein tyrosine kinase activity"/>
    <property type="evidence" value="ECO:0007669"/>
    <property type="project" value="TreeGrafter"/>
</dbReference>
<keyword evidence="2" id="KW-0472">Membrane</keyword>
<accession>A0A7W9EK49</accession>
<keyword evidence="1" id="KW-0175">Coiled coil</keyword>
<evidence type="ECO:0000256" key="1">
    <source>
        <dbReference type="SAM" id="Coils"/>
    </source>
</evidence>
<reference evidence="4 5" key="1">
    <citation type="submission" date="2020-08" db="EMBL/GenBank/DDBJ databases">
        <title>Genomic Encyclopedia of Type Strains, Phase IV (KMG-IV): sequencing the most valuable type-strain genomes for metagenomic binning, comparative biology and taxonomic classification.</title>
        <authorList>
            <person name="Goeker M."/>
        </authorList>
    </citation>
    <scope>NUCLEOTIDE SEQUENCE [LARGE SCALE GENOMIC DNA]</scope>
    <source>
        <strain evidence="4 5">DSM 27244</strain>
    </source>
</reference>
<feature type="transmembrane region" description="Helical" evidence="2">
    <location>
        <begin position="396"/>
        <end position="416"/>
    </location>
</feature>
<keyword evidence="2" id="KW-0812">Transmembrane</keyword>
<dbReference type="EMBL" id="JACIJJ010000004">
    <property type="protein sequence ID" value="MBB5699301.1"/>
    <property type="molecule type" value="Genomic_DNA"/>
</dbReference>
<evidence type="ECO:0000259" key="3">
    <source>
        <dbReference type="Pfam" id="PF13807"/>
    </source>
</evidence>
<comment type="caution">
    <text evidence="4">The sequence shown here is derived from an EMBL/GenBank/DDBJ whole genome shotgun (WGS) entry which is preliminary data.</text>
</comment>
<dbReference type="Proteomes" id="UP000557739">
    <property type="component" value="Unassembled WGS sequence"/>
</dbReference>
<organism evidence="4 5">
    <name type="scientific">Sphingomonas yantingensis</name>
    <dbReference type="NCBI Taxonomy" id="1241761"/>
    <lineage>
        <taxon>Bacteria</taxon>
        <taxon>Pseudomonadati</taxon>
        <taxon>Pseudomonadota</taxon>
        <taxon>Alphaproteobacteria</taxon>
        <taxon>Sphingomonadales</taxon>
        <taxon>Sphingomonadaceae</taxon>
        <taxon>Sphingomonas</taxon>
    </lineage>
</organism>
<dbReference type="RefSeq" id="WP_184029200.1">
    <property type="nucleotide sequence ID" value="NZ_JACIJJ010000004.1"/>
</dbReference>
<feature type="domain" description="Tyrosine-protein kinase G-rich" evidence="3">
    <location>
        <begin position="343"/>
        <end position="415"/>
    </location>
</feature>
<feature type="transmembrane region" description="Helical" evidence="2">
    <location>
        <begin position="12"/>
        <end position="33"/>
    </location>
</feature>
<dbReference type="PANTHER" id="PTHR32309">
    <property type="entry name" value="TYROSINE-PROTEIN KINASE"/>
    <property type="match status" value="1"/>
</dbReference>
<sequence length="454" mass="48763">MNAWDYVEALRARWRLIVLATLAVLGVVGLWTWTSPRTYTAAATLLFDTQQADPVATKSGAGGATKAAAVIGTQADIIRSAYVAQRVAGNLAMDRNPQLIRQYQASNSTLPIREWIGRRITKPLEILPTRNTSVLAVNYKSEDPELAARLATAFAQAYVQVQLQLRIDPARVYSQWFESQIREARGRLEQAQARLTRFQQERGLVGAGRFDIEQAQLSELSQQLTAAQADAAQARAKAGSSIGSSSDAQQSAVVQSLDTQIAAKSASLQQLRQSLGPNHPMVTAANAEIAELRSKRGQAVGLAVSAVQTANAAAQARAGELSGLVQAKREQVLRLSGAQDQMAVLQRDVDTARNAYDAVTARLNEVRLQSEVPMSNVSVLDRAVAPTLPSSPNVPLRFLLGLFAGLFLGIAAALFLEWRNPKVRTIGGLVSLTGVPVLADLNREPKLLGSGAMA</sequence>
<name>A0A7W9EK49_9SPHN</name>
<dbReference type="PANTHER" id="PTHR32309:SF13">
    <property type="entry name" value="FERRIC ENTEROBACTIN TRANSPORT PROTEIN FEPE"/>
    <property type="match status" value="1"/>
</dbReference>
<evidence type="ECO:0000313" key="4">
    <source>
        <dbReference type="EMBL" id="MBB5699301.1"/>
    </source>
</evidence>
<keyword evidence="2" id="KW-1133">Transmembrane helix</keyword>
<dbReference type="InterPro" id="IPR050445">
    <property type="entry name" value="Bact_polysacc_biosynth/exp"/>
</dbReference>
<dbReference type="Pfam" id="PF13807">
    <property type="entry name" value="GNVR"/>
    <property type="match status" value="1"/>
</dbReference>
<feature type="coiled-coil region" evidence="1">
    <location>
        <begin position="335"/>
        <end position="369"/>
    </location>
</feature>
<keyword evidence="5" id="KW-1185">Reference proteome</keyword>
<dbReference type="InterPro" id="IPR032807">
    <property type="entry name" value="GNVR"/>
</dbReference>
<proteinExistence type="predicted"/>
<gene>
    <name evidence="4" type="ORF">FHR19_002667</name>
</gene>
<protein>
    <submittedName>
        <fullName evidence="4">Chain length determinant protein EpsF</fullName>
    </submittedName>
</protein>
<feature type="coiled-coil region" evidence="1">
    <location>
        <begin position="181"/>
        <end position="237"/>
    </location>
</feature>
<evidence type="ECO:0000313" key="5">
    <source>
        <dbReference type="Proteomes" id="UP000557739"/>
    </source>
</evidence>
<evidence type="ECO:0000256" key="2">
    <source>
        <dbReference type="SAM" id="Phobius"/>
    </source>
</evidence>
<dbReference type="GO" id="GO:0005886">
    <property type="term" value="C:plasma membrane"/>
    <property type="evidence" value="ECO:0007669"/>
    <property type="project" value="TreeGrafter"/>
</dbReference>